<dbReference type="EMBL" id="CP000724">
    <property type="protein sequence ID" value="ABR47641.1"/>
    <property type="molecule type" value="Genomic_DNA"/>
</dbReference>
<evidence type="ECO:0000259" key="3">
    <source>
        <dbReference type="SMART" id="SM00563"/>
    </source>
</evidence>
<name>A6TN73_ALKMQ</name>
<reference evidence="5" key="1">
    <citation type="journal article" date="2016" name="Genome Announc.">
        <title>Complete genome sequence of Alkaliphilus metalliredigens strain QYMF, an alkaliphilic and metal-reducing bacterium isolated from borax-contaminated leachate ponds.</title>
        <authorList>
            <person name="Hwang C."/>
            <person name="Copeland A."/>
            <person name="Lucas S."/>
            <person name="Lapidus A."/>
            <person name="Barry K."/>
            <person name="Detter J.C."/>
            <person name="Glavina Del Rio T."/>
            <person name="Hammon N."/>
            <person name="Israni S."/>
            <person name="Dalin E."/>
            <person name="Tice H."/>
            <person name="Pitluck S."/>
            <person name="Chertkov O."/>
            <person name="Brettin T."/>
            <person name="Bruce D."/>
            <person name="Han C."/>
            <person name="Schmutz J."/>
            <person name="Larimer F."/>
            <person name="Land M.L."/>
            <person name="Hauser L."/>
            <person name="Kyrpides N."/>
            <person name="Mikhailova N."/>
            <person name="Ye Q."/>
            <person name="Zhou J."/>
            <person name="Richardson P."/>
            <person name="Fields M.W."/>
        </authorList>
    </citation>
    <scope>NUCLEOTIDE SEQUENCE [LARGE SCALE GENOMIC DNA]</scope>
    <source>
        <strain evidence="5">QYMF</strain>
    </source>
</reference>
<keyword evidence="5" id="KW-1185">Reference proteome</keyword>
<protein>
    <submittedName>
        <fullName evidence="4">Phospholipid/glycerol acyltransferase</fullName>
    </submittedName>
</protein>
<sequence>MISTTTAKIINILPDKFVTYISKKVVDKYLKKYANINIEGNENLKEVKTPTIFICNHLSNSDGLVLDKALKEIDPTFIAGVKLSNNAFTSIGVNVIKTTNIKPNTADKEGLKKIIKIVKQGESLLIFPEGTRSKVGSLIEAKKGIFLIARMTGAPIVPIGLYGTEKLLPINKEGDMSAETFNYADVYINIGKQFDFPKRAKEQDKKEYEDFATKYIMKKIAELLPENYRGVYNLDSRFV</sequence>
<feature type="domain" description="Phospholipid/glycerol acyltransferase" evidence="3">
    <location>
        <begin position="51"/>
        <end position="164"/>
    </location>
</feature>
<dbReference type="STRING" id="293826.Amet_1442"/>
<accession>A6TN73</accession>
<dbReference type="PANTHER" id="PTHR10434:SF40">
    <property type="entry name" value="1-ACYL-SN-GLYCEROL-3-PHOSPHATE ACYLTRANSFERASE"/>
    <property type="match status" value="1"/>
</dbReference>
<evidence type="ECO:0000256" key="2">
    <source>
        <dbReference type="ARBA" id="ARBA00023315"/>
    </source>
</evidence>
<dbReference type="GO" id="GO:0003841">
    <property type="term" value="F:1-acylglycerol-3-phosphate O-acyltransferase activity"/>
    <property type="evidence" value="ECO:0007669"/>
    <property type="project" value="TreeGrafter"/>
</dbReference>
<dbReference type="InterPro" id="IPR002123">
    <property type="entry name" value="Plipid/glycerol_acylTrfase"/>
</dbReference>
<dbReference type="SMART" id="SM00563">
    <property type="entry name" value="PlsC"/>
    <property type="match status" value="1"/>
</dbReference>
<dbReference type="GO" id="GO:0006654">
    <property type="term" value="P:phosphatidic acid biosynthetic process"/>
    <property type="evidence" value="ECO:0007669"/>
    <property type="project" value="TreeGrafter"/>
</dbReference>
<proteinExistence type="predicted"/>
<keyword evidence="2 4" id="KW-0012">Acyltransferase</keyword>
<dbReference type="OrthoDB" id="9803035at2"/>
<dbReference type="RefSeq" id="WP_012062682.1">
    <property type="nucleotide sequence ID" value="NC_009633.1"/>
</dbReference>
<dbReference type="KEGG" id="amt:Amet_1442"/>
<evidence type="ECO:0000256" key="1">
    <source>
        <dbReference type="ARBA" id="ARBA00022679"/>
    </source>
</evidence>
<dbReference type="SUPFAM" id="SSF69593">
    <property type="entry name" value="Glycerol-3-phosphate (1)-acyltransferase"/>
    <property type="match status" value="1"/>
</dbReference>
<dbReference type="eggNOG" id="COG0204">
    <property type="taxonomic scope" value="Bacteria"/>
</dbReference>
<evidence type="ECO:0000313" key="5">
    <source>
        <dbReference type="Proteomes" id="UP000001572"/>
    </source>
</evidence>
<dbReference type="Pfam" id="PF01553">
    <property type="entry name" value="Acyltransferase"/>
    <property type="match status" value="1"/>
</dbReference>
<dbReference type="PANTHER" id="PTHR10434">
    <property type="entry name" value="1-ACYL-SN-GLYCEROL-3-PHOSPHATE ACYLTRANSFERASE"/>
    <property type="match status" value="1"/>
</dbReference>
<evidence type="ECO:0000313" key="4">
    <source>
        <dbReference type="EMBL" id="ABR47641.1"/>
    </source>
</evidence>
<dbReference type="CDD" id="cd07989">
    <property type="entry name" value="LPLAT_AGPAT-like"/>
    <property type="match status" value="1"/>
</dbReference>
<keyword evidence="1 4" id="KW-0808">Transferase</keyword>
<organism evidence="4 5">
    <name type="scientific">Alkaliphilus metalliredigens (strain QYMF)</name>
    <dbReference type="NCBI Taxonomy" id="293826"/>
    <lineage>
        <taxon>Bacteria</taxon>
        <taxon>Bacillati</taxon>
        <taxon>Bacillota</taxon>
        <taxon>Clostridia</taxon>
        <taxon>Peptostreptococcales</taxon>
        <taxon>Natronincolaceae</taxon>
        <taxon>Alkaliphilus</taxon>
    </lineage>
</organism>
<dbReference type="Proteomes" id="UP000001572">
    <property type="component" value="Chromosome"/>
</dbReference>
<gene>
    <name evidence="4" type="ordered locus">Amet_1442</name>
</gene>
<dbReference type="AlphaFoldDB" id="A6TN73"/>
<dbReference type="HOGENOM" id="CLU_027938_4_5_9"/>